<proteinExistence type="predicted"/>
<reference evidence="2" key="1">
    <citation type="submission" date="2021-03" db="EMBL/GenBank/DDBJ databases">
        <title>Acanthopleuribacteraceae sp. M133.</title>
        <authorList>
            <person name="Wang G."/>
        </authorList>
    </citation>
    <scope>NUCLEOTIDE SEQUENCE</scope>
    <source>
        <strain evidence="2">M133</strain>
    </source>
</reference>
<feature type="chain" id="PRO_5035207122" description="Secreted protein" evidence="1">
    <location>
        <begin position="21"/>
        <end position="308"/>
    </location>
</feature>
<gene>
    <name evidence="2" type="ORF">J3U87_31200</name>
</gene>
<name>A0A8A4TLJ3_SULCO</name>
<protein>
    <recommendedName>
        <fullName evidence="4">Secreted protein</fullName>
    </recommendedName>
</protein>
<dbReference type="EMBL" id="CP071793">
    <property type="protein sequence ID" value="QTD50074.1"/>
    <property type="molecule type" value="Genomic_DNA"/>
</dbReference>
<dbReference type="AlphaFoldDB" id="A0A8A4TLJ3"/>
<dbReference type="RefSeq" id="WP_237379705.1">
    <property type="nucleotide sequence ID" value="NZ_CP071793.1"/>
</dbReference>
<accession>A0A8A4TLJ3</accession>
<organism evidence="2 3">
    <name type="scientific">Sulfidibacter corallicola</name>
    <dbReference type="NCBI Taxonomy" id="2818388"/>
    <lineage>
        <taxon>Bacteria</taxon>
        <taxon>Pseudomonadati</taxon>
        <taxon>Acidobacteriota</taxon>
        <taxon>Holophagae</taxon>
        <taxon>Acanthopleuribacterales</taxon>
        <taxon>Acanthopleuribacteraceae</taxon>
        <taxon>Sulfidibacter</taxon>
    </lineage>
</organism>
<evidence type="ECO:0000313" key="2">
    <source>
        <dbReference type="EMBL" id="QTD50074.1"/>
    </source>
</evidence>
<evidence type="ECO:0000313" key="3">
    <source>
        <dbReference type="Proteomes" id="UP000663929"/>
    </source>
</evidence>
<dbReference type="Proteomes" id="UP000663929">
    <property type="component" value="Chromosome"/>
</dbReference>
<keyword evidence="1" id="KW-0732">Signal</keyword>
<keyword evidence="3" id="KW-1185">Reference proteome</keyword>
<feature type="signal peptide" evidence="1">
    <location>
        <begin position="1"/>
        <end position="20"/>
    </location>
</feature>
<sequence>MNTLKNLWILLLLAVPSAFGAGDAGLTGSVFGVRESIDGNLETIDIAGRNGSLNPRADERDGELPFVELATLHLPNGNHVVFAVNLDEGDLSFMEAGMNEETSPAFPADPRISILEKYLMLTDATTPVPELLVALTPDDDDAHAMMGPRRIVDRMESPIHVAEARMADLPTPFDKAAVTYNCYGSDTAANFEAVHCNYSGSAVDYCDSGKWYYLIRTSPLKAKNSFSRTTYCGEDTGKATHLRYSATNKCCNFPGISTASYGHNSWFWKHVSGPRRYRRVLQYRGPYPPWNHYQHADGYVRCFTLFFD</sequence>
<evidence type="ECO:0008006" key="4">
    <source>
        <dbReference type="Google" id="ProtNLM"/>
    </source>
</evidence>
<dbReference type="KEGG" id="scor:J3U87_31200"/>
<evidence type="ECO:0000256" key="1">
    <source>
        <dbReference type="SAM" id="SignalP"/>
    </source>
</evidence>